<dbReference type="RefSeq" id="WP_076957995.1">
    <property type="nucleotide sequence ID" value="NZ_MLCO01000136.1"/>
</dbReference>
<gene>
    <name evidence="2" type="ORF">BKE38_14160</name>
</gene>
<evidence type="ECO:0000313" key="3">
    <source>
        <dbReference type="Proteomes" id="UP000188879"/>
    </source>
</evidence>
<dbReference type="OrthoDB" id="6847114at2"/>
<dbReference type="EMBL" id="MLCO01000136">
    <property type="protein sequence ID" value="ONG52603.1"/>
    <property type="molecule type" value="Genomic_DNA"/>
</dbReference>
<reference evidence="2 3" key="1">
    <citation type="submission" date="2016-10" db="EMBL/GenBank/DDBJ databases">
        <title>Draft Genome sequence of Roseomonas sp. strain M3.</title>
        <authorList>
            <person name="Subhash Y."/>
            <person name="Lee S."/>
        </authorList>
    </citation>
    <scope>NUCLEOTIDE SEQUENCE [LARGE SCALE GENOMIC DNA]</scope>
    <source>
        <strain evidence="2 3">M3</strain>
    </source>
</reference>
<feature type="chain" id="PRO_5012211728" description="SH3b domain-containing protein" evidence="1">
    <location>
        <begin position="31"/>
        <end position="242"/>
    </location>
</feature>
<accession>A0A1V2H350</accession>
<keyword evidence="1" id="KW-0732">Signal</keyword>
<evidence type="ECO:0000313" key="2">
    <source>
        <dbReference type="EMBL" id="ONG52603.1"/>
    </source>
</evidence>
<name>A0A1V2H350_9PROT</name>
<dbReference type="AlphaFoldDB" id="A0A1V2H350"/>
<evidence type="ECO:0000256" key="1">
    <source>
        <dbReference type="SAM" id="SignalP"/>
    </source>
</evidence>
<feature type="signal peptide" evidence="1">
    <location>
        <begin position="1"/>
        <end position="30"/>
    </location>
</feature>
<evidence type="ECO:0008006" key="4">
    <source>
        <dbReference type="Google" id="ProtNLM"/>
    </source>
</evidence>
<proteinExistence type="predicted"/>
<organism evidence="2 3">
    <name type="scientific">Teichococcus deserti</name>
    <dbReference type="NCBI Taxonomy" id="1817963"/>
    <lineage>
        <taxon>Bacteria</taxon>
        <taxon>Pseudomonadati</taxon>
        <taxon>Pseudomonadota</taxon>
        <taxon>Alphaproteobacteria</taxon>
        <taxon>Acetobacterales</taxon>
        <taxon>Roseomonadaceae</taxon>
        <taxon>Roseomonas</taxon>
    </lineage>
</organism>
<dbReference type="Proteomes" id="UP000188879">
    <property type="component" value="Unassembled WGS sequence"/>
</dbReference>
<keyword evidence="3" id="KW-1185">Reference proteome</keyword>
<sequence>MPPMTSRLSLRLALAGAALLAVLGARPALAQGQDHGCWGIRPGDEALEAATVGPAAPRLFFRARPTGAAEPGRAFLMPGDVVVVSRRQGGFACASYLNDRRRLTAGWLPAAALQPLAPPTTAPLEAWQASWYGTQAYEQEIDISAEGSTLRIGGSASWGSDDPARVERGGVNIGSLEAEVRPSGARLGFSSDGGERTRAYDEGGPETCRVRMLLLGPYLVVQDNLRCGGMNVTFSGLYRRAG</sequence>
<comment type="caution">
    <text evidence="2">The sequence shown here is derived from an EMBL/GenBank/DDBJ whole genome shotgun (WGS) entry which is preliminary data.</text>
</comment>
<protein>
    <recommendedName>
        <fullName evidence="4">SH3b domain-containing protein</fullName>
    </recommendedName>
</protein>